<evidence type="ECO:0000313" key="3">
    <source>
        <dbReference type="Proteomes" id="UP001642484"/>
    </source>
</evidence>
<gene>
    <name evidence="2" type="ORF">CCMP2556_LOCUS22622</name>
</gene>
<dbReference type="EMBL" id="CAXAMN010014113">
    <property type="protein sequence ID" value="CAK9042510.1"/>
    <property type="molecule type" value="Genomic_DNA"/>
</dbReference>
<proteinExistence type="predicted"/>
<dbReference type="Proteomes" id="UP001642484">
    <property type="component" value="Unassembled WGS sequence"/>
</dbReference>
<evidence type="ECO:0000313" key="2">
    <source>
        <dbReference type="EMBL" id="CAK9042510.1"/>
    </source>
</evidence>
<sequence>MWRCCCREVATETTGAAQVSNGAAGASGAEAPMWRDRDPPPNFDGDVEGFNQYVRDLKLWRHDTDVPERKHGVKVLRGLSGQAKAICNELSVEELTSTGSVDLILAKLREHYSPHLETTMPKAFEKAVYGEPRKPKESICDFVIRQDAAFRELHEEGFARSDVVKALRKLEKIQKEKPGSRYMTVEDETFMTEPIEGGSDDSGDYVYLGEDDLNHIYEEEEIQEALATYQQVRKAIQEQKNNRGYYGPGVSGKGAAASSTGTSSPKAGFFEVGEHTTMNVNDTYQVTLGQFIKKGQNRSSFVGLTTSSHVGIIDTAAQGGLIGRRALDRLGEELRKHRLKVQWSTKQAQARGIGGEARVVGVVEIPVGIAGVNGLIEATVVEEDVPFLLSIKFLQQVKATISLSEQELHLGAFGRSTKLQEMPTGHVAVDGSTVRSCGTAPSLTFGSEASPMDLFNRMVKIEQMASRSNAASSASPHSPERATAHWRTVMEKVAEVMELARAQARVKGWQEDGFELGSRVPSSAVSAPPASAYSSPPATTEAGISSSDSSQNPVASHELSGESTSSKFTGRHSSEDHPTQCGDVQEERKAQEFEQVIEKEKNEVINQTMAMAEQRHQALMLDQHVRHEMEKETLQN</sequence>
<feature type="compositionally biased region" description="Polar residues" evidence="1">
    <location>
        <begin position="542"/>
        <end position="554"/>
    </location>
</feature>
<feature type="compositionally biased region" description="Low complexity" evidence="1">
    <location>
        <begin position="253"/>
        <end position="264"/>
    </location>
</feature>
<feature type="region of interest" description="Disordered" evidence="1">
    <location>
        <begin position="242"/>
        <end position="264"/>
    </location>
</feature>
<feature type="region of interest" description="Disordered" evidence="1">
    <location>
        <begin position="519"/>
        <end position="587"/>
    </location>
</feature>
<feature type="region of interest" description="Disordered" evidence="1">
    <location>
        <begin position="20"/>
        <end position="41"/>
    </location>
</feature>
<comment type="caution">
    <text evidence="2">The sequence shown here is derived from an EMBL/GenBank/DDBJ whole genome shotgun (WGS) entry which is preliminary data.</text>
</comment>
<feature type="compositionally biased region" description="Low complexity" evidence="1">
    <location>
        <begin position="520"/>
        <end position="538"/>
    </location>
</feature>
<protein>
    <submittedName>
        <fullName evidence="2">Uncharacterized protein</fullName>
    </submittedName>
</protein>
<organism evidence="2 3">
    <name type="scientific">Durusdinium trenchii</name>
    <dbReference type="NCBI Taxonomy" id="1381693"/>
    <lineage>
        <taxon>Eukaryota</taxon>
        <taxon>Sar</taxon>
        <taxon>Alveolata</taxon>
        <taxon>Dinophyceae</taxon>
        <taxon>Suessiales</taxon>
        <taxon>Symbiodiniaceae</taxon>
        <taxon>Durusdinium</taxon>
    </lineage>
</organism>
<reference evidence="2 3" key="1">
    <citation type="submission" date="2024-02" db="EMBL/GenBank/DDBJ databases">
        <authorList>
            <person name="Chen Y."/>
            <person name="Shah S."/>
            <person name="Dougan E. K."/>
            <person name="Thang M."/>
            <person name="Chan C."/>
        </authorList>
    </citation>
    <scope>NUCLEOTIDE SEQUENCE [LARGE SCALE GENOMIC DNA]</scope>
</reference>
<evidence type="ECO:0000256" key="1">
    <source>
        <dbReference type="SAM" id="MobiDB-lite"/>
    </source>
</evidence>
<dbReference type="InterPro" id="IPR021109">
    <property type="entry name" value="Peptidase_aspartic_dom_sf"/>
</dbReference>
<name>A0ABP0LTJ9_9DINO</name>
<dbReference type="Gene3D" id="2.40.70.10">
    <property type="entry name" value="Acid Proteases"/>
    <property type="match status" value="1"/>
</dbReference>
<keyword evidence="3" id="KW-1185">Reference proteome</keyword>
<accession>A0ABP0LTJ9</accession>
<feature type="compositionally biased region" description="Low complexity" evidence="1">
    <location>
        <begin position="20"/>
        <end position="31"/>
    </location>
</feature>